<dbReference type="eggNOG" id="COG3428">
    <property type="taxonomic scope" value="Bacteria"/>
</dbReference>
<dbReference type="STRING" id="493475.GARC_0251"/>
<dbReference type="OrthoDB" id="155986at2"/>
<keyword evidence="1" id="KW-0472">Membrane</keyword>
<dbReference type="InterPro" id="IPR014529">
    <property type="entry name" value="UCP026631"/>
</dbReference>
<name>K6YKT1_9ALTE</name>
<gene>
    <name evidence="3" type="ORF">GARC_0251</name>
</gene>
<dbReference type="EMBL" id="BAEO01000005">
    <property type="protein sequence ID" value="GAC17233.1"/>
    <property type="molecule type" value="Genomic_DNA"/>
</dbReference>
<protein>
    <recommendedName>
        <fullName evidence="2">YdbS-like PH domain-containing protein</fullName>
    </recommendedName>
</protein>
<feature type="transmembrane region" description="Helical" evidence="1">
    <location>
        <begin position="68"/>
        <end position="88"/>
    </location>
</feature>
<dbReference type="AlphaFoldDB" id="K6YKT1"/>
<keyword evidence="1" id="KW-1133">Transmembrane helix</keyword>
<dbReference type="PANTHER" id="PTHR34473">
    <property type="entry name" value="UPF0699 TRANSMEMBRANE PROTEIN YDBS"/>
    <property type="match status" value="1"/>
</dbReference>
<evidence type="ECO:0000259" key="2">
    <source>
        <dbReference type="Pfam" id="PF03703"/>
    </source>
</evidence>
<feature type="transmembrane region" description="Helical" evidence="1">
    <location>
        <begin position="429"/>
        <end position="448"/>
    </location>
</feature>
<accession>K6YKT1</accession>
<dbReference type="PANTHER" id="PTHR34473:SF2">
    <property type="entry name" value="UPF0699 TRANSMEMBRANE PROTEIN YDBT"/>
    <property type="match status" value="1"/>
</dbReference>
<feature type="transmembrane region" description="Helical" evidence="1">
    <location>
        <begin position="213"/>
        <end position="234"/>
    </location>
</feature>
<proteinExistence type="predicted"/>
<feature type="transmembrane region" description="Helical" evidence="1">
    <location>
        <begin position="268"/>
        <end position="298"/>
    </location>
</feature>
<dbReference type="PIRSF" id="PIRSF026631">
    <property type="entry name" value="UCP026631"/>
    <property type="match status" value="1"/>
</dbReference>
<keyword evidence="1" id="KW-0812">Transmembrane</keyword>
<reference evidence="3 4" key="1">
    <citation type="journal article" date="2017" name="Antonie Van Leeuwenhoek">
        <title>Rhizobium rhizosphaerae sp. nov., a novel species isolated from rice rhizosphere.</title>
        <authorList>
            <person name="Zhao J.J."/>
            <person name="Zhang J."/>
            <person name="Zhang R.J."/>
            <person name="Zhang C.W."/>
            <person name="Yin H.Q."/>
            <person name="Zhang X.X."/>
        </authorList>
    </citation>
    <scope>NUCLEOTIDE SEQUENCE [LARGE SCALE GENOMIC DNA]</scope>
    <source>
        <strain evidence="3 4">BSs20135</strain>
    </source>
</reference>
<feature type="transmembrane region" description="Helical" evidence="1">
    <location>
        <begin position="32"/>
        <end position="56"/>
    </location>
</feature>
<sequence>MDNQTSSSTLDSGDLAAPLKIKDDWQVLSPVAIFYFAVSVFKHLFSNIIYLIPAIAVSYKSVLEHPFIWLPAILAAFTLLTLFAFVSFKVYRYRLTEDNIEIRSGIFSKKHLNLPFSRVQNVKIEQPIYYRFTGHACLQLDTAGSAKNEAKLVAIKLDFAQQLKARIQNQVQKDEGDINLENLSADPAASLSGSESNKAHQEIVLNQRNLSDLVIHGITSNRIWIFLGGLAPFYNNIFDSIGEWITSLGIDLTELFSLQTHSLLEVGLYALSLTMLVMLVMVSFSVIGAIISFYGYTLSKLDDKYIRRSGLFTKHEVSMGLSRLQMVVQKQDWLDVLLKRINLKFEQSNSFSKNLSASASSSKIIVPSIKPHECQALIDDAYPDNSLNALVGNDAFSPISKRFIFRNIVYVLMPLWLIITSSTLMNGKFMISALLSVLFVGLCGLVVLRWKRWGIAKDQNFVYLRKGLIGVDYYCFPTYKLQQTQFKQNLLMKRRQLATVKFVLASGSLTVPMIDEKLAYEFIDKGLYQVESSQKSWM</sequence>
<evidence type="ECO:0000313" key="4">
    <source>
        <dbReference type="Proteomes" id="UP000006327"/>
    </source>
</evidence>
<dbReference type="Proteomes" id="UP000006327">
    <property type="component" value="Unassembled WGS sequence"/>
</dbReference>
<feature type="domain" description="YdbS-like PH" evidence="2">
    <location>
        <begin position="91"/>
        <end position="167"/>
    </location>
</feature>
<dbReference type="InterPro" id="IPR005182">
    <property type="entry name" value="YdbS-like_PH"/>
</dbReference>
<keyword evidence="4" id="KW-1185">Reference proteome</keyword>
<feature type="domain" description="YdbS-like PH" evidence="2">
    <location>
        <begin position="450"/>
        <end position="523"/>
    </location>
</feature>
<evidence type="ECO:0000256" key="1">
    <source>
        <dbReference type="SAM" id="Phobius"/>
    </source>
</evidence>
<evidence type="ECO:0000313" key="3">
    <source>
        <dbReference type="EMBL" id="GAC17233.1"/>
    </source>
</evidence>
<dbReference type="Pfam" id="PF03703">
    <property type="entry name" value="bPH_2"/>
    <property type="match status" value="2"/>
</dbReference>
<dbReference type="RefSeq" id="WP_007615861.1">
    <property type="nucleotide sequence ID" value="NZ_BAEO01000005.1"/>
</dbReference>
<feature type="transmembrane region" description="Helical" evidence="1">
    <location>
        <begin position="403"/>
        <end position="423"/>
    </location>
</feature>
<organism evidence="3 4">
    <name type="scientific">Paraglaciecola arctica BSs20135</name>
    <dbReference type="NCBI Taxonomy" id="493475"/>
    <lineage>
        <taxon>Bacteria</taxon>
        <taxon>Pseudomonadati</taxon>
        <taxon>Pseudomonadota</taxon>
        <taxon>Gammaproteobacteria</taxon>
        <taxon>Alteromonadales</taxon>
        <taxon>Alteromonadaceae</taxon>
        <taxon>Paraglaciecola</taxon>
    </lineage>
</organism>
<comment type="caution">
    <text evidence="3">The sequence shown here is derived from an EMBL/GenBank/DDBJ whole genome shotgun (WGS) entry which is preliminary data.</text>
</comment>